<keyword evidence="3" id="KW-0472">Membrane</keyword>
<feature type="coiled-coil region" evidence="2">
    <location>
        <begin position="131"/>
        <end position="172"/>
    </location>
</feature>
<comment type="similarity">
    <text evidence="1">Belongs to the membrane fusion protein (MFP) (TC 8.A.1) family.</text>
</comment>
<sequence>MKIVPVITAVFVTAALYLLIFERDRLFEFAQESAPSAQEATEAETAEVADTDMDSAEEEVSQVVRVVALASEAQTIENAVVVRGRTEAARQVMVAAETAGLVISEPLRKGAQITVGDTMCQLDPGTRLVSLAEAEARLVEAQGRIPEAEAAVAEADARIAEAEINLNAAVRLSEDGFASETRVISAEAALEAAQAGRQRAVTGLASADAGIQAAEAGVAAAQREIDRLAIKAPFSGLLETDSAELGSLMQPGSPCATIIQLDPIKLVGFVPEDKVTQVELGALAGARLTDDSQVRGTVTFISRSADPVTRTFRVEVEVPNTDLAIRDGQTADILIASAGRTAHLVPQSALTLDDNGALGVRIIDDESKAQFMEVTALRDTTEGIWLGDLPDKVNIITVGQEYVVDGVLVEPTFSEAEG</sequence>
<dbReference type="PANTHER" id="PTHR30469:SF29">
    <property type="entry name" value="BLR2860 PROTEIN"/>
    <property type="match status" value="1"/>
</dbReference>
<dbReference type="SUPFAM" id="SSF111369">
    <property type="entry name" value="HlyD-like secretion proteins"/>
    <property type="match status" value="2"/>
</dbReference>
<evidence type="ECO:0000259" key="4">
    <source>
        <dbReference type="Pfam" id="PF25954"/>
    </source>
</evidence>
<dbReference type="Gene3D" id="2.40.50.100">
    <property type="match status" value="1"/>
</dbReference>
<keyword evidence="6" id="KW-1185">Reference proteome</keyword>
<dbReference type="InterPro" id="IPR006143">
    <property type="entry name" value="RND_pump_MFP"/>
</dbReference>
<dbReference type="NCBIfam" id="TIGR01730">
    <property type="entry name" value="RND_mfp"/>
    <property type="match status" value="1"/>
</dbReference>
<keyword evidence="2" id="KW-0175">Coiled coil</keyword>
<proteinExistence type="inferred from homology"/>
<feature type="domain" description="CusB-like beta-barrel" evidence="4">
    <location>
        <begin position="270"/>
        <end position="337"/>
    </location>
</feature>
<dbReference type="Proteomes" id="UP000184074">
    <property type="component" value="Unassembled WGS sequence"/>
</dbReference>
<keyword evidence="3" id="KW-1133">Transmembrane helix</keyword>
<dbReference type="InterPro" id="IPR058792">
    <property type="entry name" value="Beta-barrel_RND_2"/>
</dbReference>
<evidence type="ECO:0000313" key="6">
    <source>
        <dbReference type="Proteomes" id="UP000184074"/>
    </source>
</evidence>
<dbReference type="Gene3D" id="1.10.287.470">
    <property type="entry name" value="Helix hairpin bin"/>
    <property type="match status" value="1"/>
</dbReference>
<reference evidence="5 6" key="1">
    <citation type="submission" date="2016-11" db="EMBL/GenBank/DDBJ databases">
        <authorList>
            <person name="Jaros S."/>
            <person name="Januszkiewicz K."/>
            <person name="Wedrychowicz H."/>
        </authorList>
    </citation>
    <scope>NUCLEOTIDE SEQUENCE [LARGE SCALE GENOMIC DNA]</scope>
    <source>
        <strain evidence="5 6">DSM 28715</strain>
    </source>
</reference>
<dbReference type="OrthoDB" id="9806939at2"/>
<dbReference type="PANTHER" id="PTHR30469">
    <property type="entry name" value="MULTIDRUG RESISTANCE PROTEIN MDTA"/>
    <property type="match status" value="1"/>
</dbReference>
<dbReference type="GO" id="GO:0015562">
    <property type="term" value="F:efflux transmembrane transporter activity"/>
    <property type="evidence" value="ECO:0007669"/>
    <property type="project" value="TreeGrafter"/>
</dbReference>
<evidence type="ECO:0000256" key="1">
    <source>
        <dbReference type="ARBA" id="ARBA00009477"/>
    </source>
</evidence>
<evidence type="ECO:0000256" key="3">
    <source>
        <dbReference type="SAM" id="Phobius"/>
    </source>
</evidence>
<dbReference type="AlphaFoldDB" id="A0A1M5MRG1"/>
<dbReference type="Gene3D" id="2.40.420.20">
    <property type="match status" value="1"/>
</dbReference>
<name>A0A1M5MRG1_9RHOB</name>
<accession>A0A1M5MRG1</accession>
<dbReference type="Pfam" id="PF25954">
    <property type="entry name" value="Beta-barrel_RND_2"/>
    <property type="match status" value="1"/>
</dbReference>
<dbReference type="RefSeq" id="WP_072899703.1">
    <property type="nucleotide sequence ID" value="NZ_FQXB01000001.1"/>
</dbReference>
<dbReference type="GO" id="GO:1990281">
    <property type="term" value="C:efflux pump complex"/>
    <property type="evidence" value="ECO:0007669"/>
    <property type="project" value="TreeGrafter"/>
</dbReference>
<feature type="transmembrane region" description="Helical" evidence="3">
    <location>
        <begin position="6"/>
        <end position="21"/>
    </location>
</feature>
<evidence type="ECO:0000313" key="5">
    <source>
        <dbReference type="EMBL" id="SHG79469.1"/>
    </source>
</evidence>
<evidence type="ECO:0000256" key="2">
    <source>
        <dbReference type="SAM" id="Coils"/>
    </source>
</evidence>
<organism evidence="5 6">
    <name type="scientific">Cognatiyoonia sediminum</name>
    <dbReference type="NCBI Taxonomy" id="1508389"/>
    <lineage>
        <taxon>Bacteria</taxon>
        <taxon>Pseudomonadati</taxon>
        <taxon>Pseudomonadota</taxon>
        <taxon>Alphaproteobacteria</taxon>
        <taxon>Rhodobacterales</taxon>
        <taxon>Paracoccaceae</taxon>
        <taxon>Cognatiyoonia</taxon>
    </lineage>
</organism>
<dbReference type="STRING" id="1508389.SAMN05444003_0956"/>
<dbReference type="Gene3D" id="2.40.30.170">
    <property type="match status" value="1"/>
</dbReference>
<gene>
    <name evidence="5" type="ORF">SAMN05444003_0956</name>
</gene>
<protein>
    <submittedName>
        <fullName evidence="5">Membrane fusion protein, multidrug efflux system</fullName>
    </submittedName>
</protein>
<dbReference type="EMBL" id="FQXB01000001">
    <property type="protein sequence ID" value="SHG79469.1"/>
    <property type="molecule type" value="Genomic_DNA"/>
</dbReference>
<keyword evidence="3" id="KW-0812">Transmembrane</keyword>